<protein>
    <submittedName>
        <fullName evidence="1">Uncharacterized protein</fullName>
    </submittedName>
</protein>
<name>A0AAW0FG72_9APHY</name>
<keyword evidence="2" id="KW-1185">Reference proteome</keyword>
<evidence type="ECO:0000313" key="1">
    <source>
        <dbReference type="EMBL" id="KAK7678095.1"/>
    </source>
</evidence>
<dbReference type="Proteomes" id="UP001385951">
    <property type="component" value="Unassembled WGS sequence"/>
</dbReference>
<comment type="caution">
    <text evidence="1">The sequence shown here is derived from an EMBL/GenBank/DDBJ whole genome shotgun (WGS) entry which is preliminary data.</text>
</comment>
<proteinExistence type="predicted"/>
<reference evidence="1 2" key="1">
    <citation type="submission" date="2022-09" db="EMBL/GenBank/DDBJ databases">
        <authorList>
            <person name="Palmer J.M."/>
        </authorList>
    </citation>
    <scope>NUCLEOTIDE SEQUENCE [LARGE SCALE GENOMIC DNA]</scope>
    <source>
        <strain evidence="1 2">DSM 7382</strain>
    </source>
</reference>
<sequence length="144" mass="16857">MFVLAIQTTSEEYRKGHLAEDLTRLPSPFQQEDLFRVKPFPDGIGPEQWLPGLCLHMMDRDFDMNLLASPREAILKFPIKLDQECPWDDLILEIAIYNSQTHEMWLLFMVEVLAEEATNLALDQSQQWNWFSMSVRDEELALVD</sequence>
<organism evidence="1 2">
    <name type="scientific">Cerrena zonata</name>
    <dbReference type="NCBI Taxonomy" id="2478898"/>
    <lineage>
        <taxon>Eukaryota</taxon>
        <taxon>Fungi</taxon>
        <taxon>Dikarya</taxon>
        <taxon>Basidiomycota</taxon>
        <taxon>Agaricomycotina</taxon>
        <taxon>Agaricomycetes</taxon>
        <taxon>Polyporales</taxon>
        <taxon>Cerrenaceae</taxon>
        <taxon>Cerrena</taxon>
    </lineage>
</organism>
<evidence type="ECO:0000313" key="2">
    <source>
        <dbReference type="Proteomes" id="UP001385951"/>
    </source>
</evidence>
<dbReference type="EMBL" id="JASBNA010000077">
    <property type="protein sequence ID" value="KAK7678095.1"/>
    <property type="molecule type" value="Genomic_DNA"/>
</dbReference>
<gene>
    <name evidence="1" type="ORF">QCA50_018888</name>
</gene>
<dbReference type="AlphaFoldDB" id="A0AAW0FG72"/>
<accession>A0AAW0FG72</accession>